<keyword evidence="3" id="KW-0813">Transport</keyword>
<dbReference type="Pfam" id="PF13609">
    <property type="entry name" value="Porin_4"/>
    <property type="match status" value="1"/>
</dbReference>
<evidence type="ECO:0000256" key="1">
    <source>
        <dbReference type="ARBA" id="ARBA00004571"/>
    </source>
</evidence>
<dbReference type="PANTHER" id="PTHR34501">
    <property type="entry name" value="PROTEIN YDDL-RELATED"/>
    <property type="match status" value="1"/>
</dbReference>
<evidence type="ECO:0000256" key="9">
    <source>
        <dbReference type="ARBA" id="ARBA00023136"/>
    </source>
</evidence>
<feature type="domain" description="Porin" evidence="12">
    <location>
        <begin position="15"/>
        <end position="317"/>
    </location>
</feature>
<evidence type="ECO:0000313" key="13">
    <source>
        <dbReference type="EMBL" id="MFL9925755.1"/>
    </source>
</evidence>
<accession>A0ABW9ACL9</accession>
<dbReference type="CDD" id="cd00342">
    <property type="entry name" value="gram_neg_porins"/>
    <property type="match status" value="1"/>
</dbReference>
<organism evidence="13 14">
    <name type="scientific">Herbaspirillum lusitanum</name>
    <dbReference type="NCBI Taxonomy" id="213312"/>
    <lineage>
        <taxon>Bacteria</taxon>
        <taxon>Pseudomonadati</taxon>
        <taxon>Pseudomonadota</taxon>
        <taxon>Betaproteobacteria</taxon>
        <taxon>Burkholderiales</taxon>
        <taxon>Oxalobacteraceae</taxon>
        <taxon>Herbaspirillum</taxon>
    </lineage>
</organism>
<keyword evidence="14" id="KW-1185">Reference proteome</keyword>
<evidence type="ECO:0000256" key="3">
    <source>
        <dbReference type="ARBA" id="ARBA00022448"/>
    </source>
</evidence>
<name>A0ABW9ACL9_9BURK</name>
<evidence type="ECO:0000256" key="8">
    <source>
        <dbReference type="ARBA" id="ARBA00023114"/>
    </source>
</evidence>
<comment type="subunit">
    <text evidence="2">Homotrimer.</text>
</comment>
<keyword evidence="10" id="KW-0998">Cell outer membrane</keyword>
<evidence type="ECO:0000256" key="5">
    <source>
        <dbReference type="ARBA" id="ARBA00022692"/>
    </source>
</evidence>
<dbReference type="PANTHER" id="PTHR34501:SF9">
    <property type="entry name" value="MAJOR OUTER MEMBRANE PROTEIN P.IA"/>
    <property type="match status" value="1"/>
</dbReference>
<evidence type="ECO:0000256" key="10">
    <source>
        <dbReference type="ARBA" id="ARBA00023237"/>
    </source>
</evidence>
<evidence type="ECO:0000256" key="4">
    <source>
        <dbReference type="ARBA" id="ARBA00022452"/>
    </source>
</evidence>
<dbReference type="SUPFAM" id="SSF56935">
    <property type="entry name" value="Porins"/>
    <property type="match status" value="1"/>
</dbReference>
<protein>
    <submittedName>
        <fullName evidence="13">Porin</fullName>
    </submittedName>
</protein>
<dbReference type="EMBL" id="JAQQFM010000006">
    <property type="protein sequence ID" value="MFL9925755.1"/>
    <property type="molecule type" value="Genomic_DNA"/>
</dbReference>
<evidence type="ECO:0000259" key="12">
    <source>
        <dbReference type="Pfam" id="PF13609"/>
    </source>
</evidence>
<dbReference type="InterPro" id="IPR033900">
    <property type="entry name" value="Gram_neg_porin_domain"/>
</dbReference>
<keyword evidence="6 11" id="KW-0732">Signal</keyword>
<proteinExistence type="predicted"/>
<dbReference type="InterPro" id="IPR023614">
    <property type="entry name" value="Porin_dom_sf"/>
</dbReference>
<dbReference type="RefSeq" id="WP_408158943.1">
    <property type="nucleotide sequence ID" value="NZ_JAQQFM010000006.1"/>
</dbReference>
<feature type="signal peptide" evidence="11">
    <location>
        <begin position="1"/>
        <end position="26"/>
    </location>
</feature>
<reference evidence="13 14" key="1">
    <citation type="journal article" date="2024" name="Chem. Sci.">
        <title>Discovery of megapolipeptins by genome mining of a Burkholderiales bacteria collection.</title>
        <authorList>
            <person name="Paulo B.S."/>
            <person name="Recchia M.J.J."/>
            <person name="Lee S."/>
            <person name="Fergusson C.H."/>
            <person name="Romanowski S.B."/>
            <person name="Hernandez A."/>
            <person name="Krull N."/>
            <person name="Liu D.Y."/>
            <person name="Cavanagh H."/>
            <person name="Bos A."/>
            <person name="Gray C.A."/>
            <person name="Murphy B.T."/>
            <person name="Linington R.G."/>
            <person name="Eustaquio A.S."/>
        </authorList>
    </citation>
    <scope>NUCLEOTIDE SEQUENCE [LARGE SCALE GENOMIC DNA]</scope>
    <source>
        <strain evidence="13 14">RL21-008-BIB-A</strain>
    </source>
</reference>
<evidence type="ECO:0000256" key="11">
    <source>
        <dbReference type="SAM" id="SignalP"/>
    </source>
</evidence>
<evidence type="ECO:0000313" key="14">
    <source>
        <dbReference type="Proteomes" id="UP001629246"/>
    </source>
</evidence>
<keyword evidence="4" id="KW-1134">Transmembrane beta strand</keyword>
<keyword evidence="8" id="KW-0626">Porin</keyword>
<evidence type="ECO:0000256" key="2">
    <source>
        <dbReference type="ARBA" id="ARBA00011233"/>
    </source>
</evidence>
<dbReference type="InterPro" id="IPR050298">
    <property type="entry name" value="Gram-neg_bact_OMP"/>
</dbReference>
<evidence type="ECO:0000256" key="7">
    <source>
        <dbReference type="ARBA" id="ARBA00023065"/>
    </source>
</evidence>
<dbReference type="Proteomes" id="UP001629246">
    <property type="component" value="Unassembled WGS sequence"/>
</dbReference>
<evidence type="ECO:0000256" key="6">
    <source>
        <dbReference type="ARBA" id="ARBA00022729"/>
    </source>
</evidence>
<gene>
    <name evidence="13" type="ORF">PQR62_15855</name>
</gene>
<comment type="caution">
    <text evidence="13">The sequence shown here is derived from an EMBL/GenBank/DDBJ whole genome shotgun (WGS) entry which is preliminary data.</text>
</comment>
<sequence length="335" mass="35463">MKQSKLKLKHIAIFAVLVSAAGAASAQSSVTISGLLNVGIARGNNGQTQLDGTSANGKFAMNDLLSNIAISGKEDLGGGMYAGFQLVSFIQVDNGALFDSSTLFSSRSVLKFGGHFGELYMGRSLTPANFQILFTDPWGWNASSAQVGWQIQTANYKSSSYLRTNNTLGYVSPEINGFTVSMAHSTGENVVGNDDGMTIDYKKGPLWLGVGYDQSRGMTNGPTKDHMADFVAAYDFGAIKPMLSYTSSKVANVSYRAYSLAATAPVGVQGTLKAAYARLNDCACVSGQSAALSKISLGYQHDLSKRTALFANISRAKAQTLSATNTLEVGMQHGF</sequence>
<keyword evidence="9" id="KW-0472">Membrane</keyword>
<keyword evidence="5" id="KW-0812">Transmembrane</keyword>
<comment type="subcellular location">
    <subcellularLocation>
        <location evidence="1">Cell outer membrane</location>
        <topology evidence="1">Multi-pass membrane protein</topology>
    </subcellularLocation>
</comment>
<keyword evidence="7" id="KW-0406">Ion transport</keyword>
<dbReference type="Gene3D" id="2.40.160.10">
    <property type="entry name" value="Porin"/>
    <property type="match status" value="1"/>
</dbReference>
<feature type="chain" id="PRO_5047267963" evidence="11">
    <location>
        <begin position="27"/>
        <end position="335"/>
    </location>
</feature>